<dbReference type="InterPro" id="IPR036291">
    <property type="entry name" value="NAD(P)-bd_dom_sf"/>
</dbReference>
<dbReference type="PROSITE" id="PS00061">
    <property type="entry name" value="ADH_SHORT"/>
    <property type="match status" value="1"/>
</dbReference>
<dbReference type="Proteomes" id="UP001055804">
    <property type="component" value="Unassembled WGS sequence"/>
</dbReference>
<evidence type="ECO:0000313" key="3">
    <source>
        <dbReference type="Proteomes" id="UP001055804"/>
    </source>
</evidence>
<name>A0A9J6P9H6_9PROT</name>
<dbReference type="PRINTS" id="PR00081">
    <property type="entry name" value="GDHRDH"/>
</dbReference>
<evidence type="ECO:0000313" key="2">
    <source>
        <dbReference type="EMBL" id="MCP1335517.1"/>
    </source>
</evidence>
<comment type="similarity">
    <text evidence="1">Belongs to the short-chain dehydrogenases/reductases (SDR) family.</text>
</comment>
<accession>A0A9J6P9H6</accession>
<dbReference type="SUPFAM" id="SSF51735">
    <property type="entry name" value="NAD(P)-binding Rossmann-fold domains"/>
    <property type="match status" value="1"/>
</dbReference>
<proteinExistence type="inferred from homology"/>
<dbReference type="FunFam" id="3.40.50.720:FF:000084">
    <property type="entry name" value="Short-chain dehydrogenase reductase"/>
    <property type="match status" value="1"/>
</dbReference>
<keyword evidence="3" id="KW-1185">Reference proteome</keyword>
<dbReference type="AlphaFoldDB" id="A0A9J6P9H6"/>
<dbReference type="PRINTS" id="PR00080">
    <property type="entry name" value="SDRFAMILY"/>
</dbReference>
<dbReference type="GO" id="GO:0016616">
    <property type="term" value="F:oxidoreductase activity, acting on the CH-OH group of donors, NAD or NADP as acceptor"/>
    <property type="evidence" value="ECO:0007669"/>
    <property type="project" value="TreeGrafter"/>
</dbReference>
<sequence>MGAGGRLAGKVALVTGAGGPMGSAIARRFAEEGAALGLVDISGTRLGAVRDDLTAAFPGARIAAVRANAVEEEEARAAASEIEAALGPVDVLVNVVGGIKGGPLAMPILGMSRERLDTTFDLNLKALFWMVQAVAPGMVARGAGSILNISSVTYAGDKDQPEYAAAKAAVSSLTRSLAMELAPAVTVNCIAPGLIQTSVIDRAAPELVRQYTERSLLKRLGKPEDIANAALFLSSSEASFITGAILPVSGGIWATL</sequence>
<dbReference type="PANTHER" id="PTHR42760">
    <property type="entry name" value="SHORT-CHAIN DEHYDROGENASES/REDUCTASES FAMILY MEMBER"/>
    <property type="match status" value="1"/>
</dbReference>
<dbReference type="Gene3D" id="3.40.50.720">
    <property type="entry name" value="NAD(P)-binding Rossmann-like Domain"/>
    <property type="match status" value="1"/>
</dbReference>
<evidence type="ECO:0000256" key="1">
    <source>
        <dbReference type="ARBA" id="ARBA00006484"/>
    </source>
</evidence>
<protein>
    <submittedName>
        <fullName evidence="2">SDR family oxidoreductase</fullName>
    </submittedName>
</protein>
<gene>
    <name evidence="2" type="ORF">NJQ99_03755</name>
</gene>
<dbReference type="RefSeq" id="WP_269331460.1">
    <property type="nucleotide sequence ID" value="NZ_JAMZFT010000001.1"/>
</dbReference>
<comment type="caution">
    <text evidence="2">The sequence shown here is derived from an EMBL/GenBank/DDBJ whole genome shotgun (WGS) entry which is preliminary data.</text>
</comment>
<reference evidence="2" key="1">
    <citation type="submission" date="2022-06" db="EMBL/GenBank/DDBJ databases">
        <title>Isolation and Genomics of Futiania mangrovii gen. nov., sp. nov., a Rare and Metabolically-versatile member in the Class Alphaproteobacteria.</title>
        <authorList>
            <person name="Liu L."/>
            <person name="Huang W.-C."/>
            <person name="Pan J."/>
            <person name="Li J."/>
            <person name="Huang Y."/>
            <person name="Du H."/>
            <person name="Liu Y."/>
            <person name="Li M."/>
        </authorList>
    </citation>
    <scope>NUCLEOTIDE SEQUENCE</scope>
    <source>
        <strain evidence="2">FT118</strain>
    </source>
</reference>
<dbReference type="InterPro" id="IPR002347">
    <property type="entry name" value="SDR_fam"/>
</dbReference>
<dbReference type="EMBL" id="JAMZFT010000001">
    <property type="protein sequence ID" value="MCP1335517.1"/>
    <property type="molecule type" value="Genomic_DNA"/>
</dbReference>
<dbReference type="Pfam" id="PF13561">
    <property type="entry name" value="adh_short_C2"/>
    <property type="match status" value="1"/>
</dbReference>
<organism evidence="2 3">
    <name type="scientific">Futiania mangrovi</name>
    <dbReference type="NCBI Taxonomy" id="2959716"/>
    <lineage>
        <taxon>Bacteria</taxon>
        <taxon>Pseudomonadati</taxon>
        <taxon>Pseudomonadota</taxon>
        <taxon>Alphaproteobacteria</taxon>
        <taxon>Futianiales</taxon>
        <taxon>Futianiaceae</taxon>
        <taxon>Futiania</taxon>
    </lineage>
</organism>
<dbReference type="InterPro" id="IPR020904">
    <property type="entry name" value="Sc_DH/Rdtase_CS"/>
</dbReference>